<dbReference type="STRING" id="1278073.MYSTI_05587"/>
<dbReference type="Proteomes" id="UP000011131">
    <property type="component" value="Chromosome"/>
</dbReference>
<protein>
    <recommendedName>
        <fullName evidence="4">Erythromycin esterase</fullName>
    </recommendedName>
</protein>
<evidence type="ECO:0008006" key="4">
    <source>
        <dbReference type="Google" id="ProtNLM"/>
    </source>
</evidence>
<dbReference type="Gene3D" id="3.30.1870.10">
    <property type="entry name" value="EreA-like, domain 2"/>
    <property type="match status" value="1"/>
</dbReference>
<dbReference type="GO" id="GO:0046677">
    <property type="term" value="P:response to antibiotic"/>
    <property type="evidence" value="ECO:0007669"/>
    <property type="project" value="InterPro"/>
</dbReference>
<evidence type="ECO:0000256" key="1">
    <source>
        <dbReference type="SAM" id="SignalP"/>
    </source>
</evidence>
<dbReference type="Gene3D" id="3.40.1660.10">
    <property type="entry name" value="EreA-like (biosynthetic domain)"/>
    <property type="match status" value="1"/>
</dbReference>
<evidence type="ECO:0000313" key="2">
    <source>
        <dbReference type="EMBL" id="AGC46864.1"/>
    </source>
</evidence>
<feature type="chain" id="PRO_5003983997" description="Erythromycin esterase" evidence="1">
    <location>
        <begin position="22"/>
        <end position="449"/>
    </location>
</feature>
<keyword evidence="1" id="KW-0732">Signal</keyword>
<dbReference type="EMBL" id="CP004025">
    <property type="protein sequence ID" value="AGC46864.1"/>
    <property type="molecule type" value="Genomic_DNA"/>
</dbReference>
<organism evidence="2 3">
    <name type="scientific">Myxococcus stipitatus (strain DSM 14675 / JCM 12634 / Mx s8)</name>
    <dbReference type="NCBI Taxonomy" id="1278073"/>
    <lineage>
        <taxon>Bacteria</taxon>
        <taxon>Pseudomonadati</taxon>
        <taxon>Myxococcota</taxon>
        <taxon>Myxococcia</taxon>
        <taxon>Myxococcales</taxon>
        <taxon>Cystobacterineae</taxon>
        <taxon>Myxococcaceae</taxon>
        <taxon>Myxococcus</taxon>
    </lineage>
</organism>
<name>L7UK79_MYXSD</name>
<dbReference type="KEGG" id="msd:MYSTI_05587"/>
<dbReference type="PATRIC" id="fig|1278073.3.peg.5668"/>
<accession>L7UK79</accession>
<feature type="signal peptide" evidence="1">
    <location>
        <begin position="1"/>
        <end position="21"/>
    </location>
</feature>
<dbReference type="InterPro" id="IPR007815">
    <property type="entry name" value="Emycin_Estase"/>
</dbReference>
<evidence type="ECO:0000313" key="3">
    <source>
        <dbReference type="Proteomes" id="UP000011131"/>
    </source>
</evidence>
<dbReference type="HOGENOM" id="CLU_609467_0_0_7"/>
<keyword evidence="3" id="KW-1185">Reference proteome</keyword>
<dbReference type="OrthoDB" id="5501614at2"/>
<dbReference type="InterPro" id="IPR052036">
    <property type="entry name" value="Hydrolase/PRTase-associated"/>
</dbReference>
<dbReference type="PANTHER" id="PTHR31299:SF0">
    <property type="entry name" value="ESTERASE, PUTATIVE (AFU_ORTHOLOGUE AFUA_1G05850)-RELATED"/>
    <property type="match status" value="1"/>
</dbReference>
<dbReference type="RefSeq" id="WP_015351120.1">
    <property type="nucleotide sequence ID" value="NC_020126.1"/>
</dbReference>
<dbReference type="SUPFAM" id="SSF159501">
    <property type="entry name" value="EreA/ChaN-like"/>
    <property type="match status" value="1"/>
</dbReference>
<dbReference type="AlphaFoldDB" id="L7UK79"/>
<dbReference type="Pfam" id="PF05139">
    <property type="entry name" value="Erythro_esteras"/>
    <property type="match status" value="1"/>
</dbReference>
<proteinExistence type="predicted"/>
<reference evidence="2 3" key="1">
    <citation type="journal article" date="2013" name="Genome Announc.">
        <title>Complete genome sequence of Myxococcus stipitatus strain DSM 14675, a fruiting myxobacterium.</title>
        <authorList>
            <person name="Huntley S."/>
            <person name="Kneip S."/>
            <person name="Treuner-Lange A."/>
            <person name="Sogaard-Andersen L."/>
        </authorList>
    </citation>
    <scope>NUCLEOTIDE SEQUENCE [LARGE SCALE GENOMIC DNA]</scope>
    <source>
        <strain evidence="3">DSM 14675 / JCM 12634 / Mx s8</strain>
    </source>
</reference>
<sequence>MRTSLAWVVVATCVLALWGCAAPTVPVLPPTAVLDLGPEWPEALPDTIAAEVQRAAMSHRVLALGEGDHFVAEKYEYRLAFLRLLVQHHGVRHVALEMGASDAGRIDRYLETGDERWLHRVVLHGYAGEDDDERRELAPVTRGDRRPPDDAWAEAERSFFRKLRELGLAQGARLHVAGFDFDAAPGGGYADARRSLESCADTPAVRALRVQLTPPRNTTPTLEVSRLDQLITQLTTERTRLDADCGATQVDAARAALDQLASSYRTFFEWRASQADTSAQGPLRMRRMFDERESQMHARYRRWAQSLPVDARVVLLGHDMHVARDSEVLRYGRAPHDLPMWRSLGTRIEQDHPGSLWVCWLLYGEGTRYMPTSRTGLSVVQPRPDSLEATLARTAGRYFVRMERVPAGSVVDQSWPFGTETSEGLGPVRTVTDAIVFLPQAHAPGPTPR</sequence>
<gene>
    <name evidence="2" type="ordered locus">MYSTI_05587</name>
</gene>
<dbReference type="Gene3D" id="1.20.1440.30">
    <property type="entry name" value="Biosynthetic Protein domain"/>
    <property type="match status" value="1"/>
</dbReference>
<dbReference type="PANTHER" id="PTHR31299">
    <property type="entry name" value="ESTERASE, PUTATIVE (AFU_ORTHOLOGUE AFUA_1G05850)-RELATED"/>
    <property type="match status" value="1"/>
</dbReference>